<evidence type="ECO:0000313" key="4">
    <source>
        <dbReference type="EMBL" id="KXZ40706.1"/>
    </source>
</evidence>
<dbReference type="GO" id="GO:0007165">
    <property type="term" value="P:signal transduction"/>
    <property type="evidence" value="ECO:0007669"/>
    <property type="project" value="UniProtKB-KW"/>
</dbReference>
<evidence type="ECO:0000256" key="2">
    <source>
        <dbReference type="PROSITE-ProRule" id="PRU00284"/>
    </source>
</evidence>
<evidence type="ECO:0000259" key="3">
    <source>
        <dbReference type="PROSITE" id="PS50111"/>
    </source>
</evidence>
<dbReference type="SUPFAM" id="SSF58104">
    <property type="entry name" value="Methyl-accepting chemotaxis protein (MCP) signaling domain"/>
    <property type="match status" value="1"/>
</dbReference>
<dbReference type="PANTHER" id="PTHR32089:SF114">
    <property type="entry name" value="METHYL-ACCEPTING CHEMOTAXIS PROTEIN MCPB"/>
    <property type="match status" value="1"/>
</dbReference>
<comment type="caution">
    <text evidence="4">The sequence shown here is derived from an EMBL/GenBank/DDBJ whole genome shotgun (WGS) entry which is preliminary data.</text>
</comment>
<accession>A0A150FSZ2</accession>
<dbReference type="Gene3D" id="1.10.287.950">
    <property type="entry name" value="Methyl-accepting chemotaxis protein"/>
    <property type="match status" value="1"/>
</dbReference>
<keyword evidence="7" id="KW-1185">Reference proteome</keyword>
<dbReference type="EMBL" id="LSFY01000001">
    <property type="protein sequence ID" value="KXZ40706.1"/>
    <property type="molecule type" value="Genomic_DNA"/>
</dbReference>
<evidence type="ECO:0000313" key="7">
    <source>
        <dbReference type="Proteomes" id="UP000323392"/>
    </source>
</evidence>
<keyword evidence="1 2" id="KW-0807">Transducer</keyword>
<dbReference type="PATRIC" id="fig|1121328.3.peg.1793"/>
<proteinExistence type="predicted"/>
<dbReference type="Proteomes" id="UP000323392">
    <property type="component" value="Unassembled WGS sequence"/>
</dbReference>
<evidence type="ECO:0000313" key="6">
    <source>
        <dbReference type="Proteomes" id="UP000092605"/>
    </source>
</evidence>
<protein>
    <submittedName>
        <fullName evidence="5">Methyl-accepting chemotaxis protein (MCP) signalling domain-containing protein</fullName>
    </submittedName>
    <submittedName>
        <fullName evidence="4">Methyl-accepting chemotaxis sensory transducer</fullName>
    </submittedName>
</protein>
<dbReference type="STRING" id="1121328.JWYL7_1781"/>
<dbReference type="PROSITE" id="PS50111">
    <property type="entry name" value="CHEMOTAXIS_TRANSDUC_2"/>
    <property type="match status" value="1"/>
</dbReference>
<gene>
    <name evidence="4" type="ORF">JWYL7_1781</name>
    <name evidence="5" type="ORF">SAMN05661008_01894</name>
</gene>
<dbReference type="EMBL" id="FRBG01000024">
    <property type="protein sequence ID" value="SHL33803.1"/>
    <property type="molecule type" value="Genomic_DNA"/>
</dbReference>
<dbReference type="Proteomes" id="UP000092605">
    <property type="component" value="Unassembled WGS sequence"/>
</dbReference>
<dbReference type="PANTHER" id="PTHR32089">
    <property type="entry name" value="METHYL-ACCEPTING CHEMOTAXIS PROTEIN MCPB"/>
    <property type="match status" value="1"/>
</dbReference>
<name>A0A150FSZ2_CLOPD</name>
<reference evidence="5 7" key="2">
    <citation type="submission" date="2016-11" db="EMBL/GenBank/DDBJ databases">
        <authorList>
            <person name="Varghese N."/>
            <person name="Submissions S."/>
        </authorList>
    </citation>
    <scope>NUCLEOTIDE SEQUENCE [LARGE SCALE GENOMIC DNA]</scope>
    <source>
        <strain evidence="5 7">DSM 7308</strain>
    </source>
</reference>
<dbReference type="AlphaFoldDB" id="A0A150FSZ2"/>
<sequence>MALSSQELASTMDQVSQGATSQASDLQDIVEFMDNLSTKIESVYSELENVKNEATIAIQKANNGSLEMDKLVASINGIKSVFENVNQKVNALTDSVEKINNMTEIINSISEQTNLLALNASIEAARAGEAGKGFGVVAQEVKKLAEASKKSTVEITELVNSIQLDTKEVIKASSEVEKFISDQTSVVENTVFAFIDILDAIQKVGPCVDNTYDQMNEMKQAKQRAISKVEDVSAVIEENTAASQEVAASSSELSTSSDEVAKTAQNLSSMAKDLVNIVNEFKVD</sequence>
<dbReference type="InterPro" id="IPR004089">
    <property type="entry name" value="MCPsignal_dom"/>
</dbReference>
<dbReference type="GO" id="GO:0016020">
    <property type="term" value="C:membrane"/>
    <property type="evidence" value="ECO:0007669"/>
    <property type="project" value="InterPro"/>
</dbReference>
<reference evidence="4 6" key="1">
    <citation type="submission" date="2016-02" db="EMBL/GenBank/DDBJ databases">
        <title>Draft genome sequence for Clostridium paradoxum JW-YL-7.</title>
        <authorList>
            <person name="Utturkar S.M."/>
            <person name="Lancaster A."/>
            <person name="Poole F.L."/>
            <person name="Adams M.W."/>
            <person name="Brown S.D."/>
        </authorList>
    </citation>
    <scope>NUCLEOTIDE SEQUENCE [LARGE SCALE GENOMIC DNA]</scope>
    <source>
        <strain evidence="4 6">JW-YL-7</strain>
    </source>
</reference>
<evidence type="ECO:0000256" key="1">
    <source>
        <dbReference type="ARBA" id="ARBA00023224"/>
    </source>
</evidence>
<evidence type="ECO:0000313" key="5">
    <source>
        <dbReference type="EMBL" id="SHL33803.1"/>
    </source>
</evidence>
<organism evidence="4 6">
    <name type="scientific">Alkalithermobacter thermoalcaliphilus JW-YL-7 = DSM 7308</name>
    <dbReference type="NCBI Taxonomy" id="1121328"/>
    <lineage>
        <taxon>Bacteria</taxon>
        <taxon>Bacillati</taxon>
        <taxon>Bacillota</taxon>
        <taxon>Clostridia</taxon>
        <taxon>Peptostreptococcales</taxon>
        <taxon>Tepidibacteraceae</taxon>
        <taxon>Alkalithermobacter</taxon>
    </lineage>
</organism>
<dbReference type="SMART" id="SM00283">
    <property type="entry name" value="MA"/>
    <property type="match status" value="1"/>
</dbReference>
<dbReference type="Pfam" id="PF00015">
    <property type="entry name" value="MCPsignal"/>
    <property type="match status" value="1"/>
</dbReference>
<feature type="domain" description="Methyl-accepting transducer" evidence="3">
    <location>
        <begin position="1"/>
        <end position="254"/>
    </location>
</feature>